<evidence type="ECO:0000256" key="1">
    <source>
        <dbReference type="SAM" id="MobiDB-lite"/>
    </source>
</evidence>
<evidence type="ECO:0008006" key="6">
    <source>
        <dbReference type="Google" id="ProtNLM"/>
    </source>
</evidence>
<evidence type="ECO:0000313" key="4">
    <source>
        <dbReference type="EMBL" id="QCB27368.1"/>
    </source>
</evidence>
<feature type="region of interest" description="Disordered" evidence="1">
    <location>
        <begin position="725"/>
        <end position="758"/>
    </location>
</feature>
<dbReference type="KEGG" id="cee:CENDO_00290"/>
<keyword evidence="2" id="KW-1133">Transmembrane helix</keyword>
<keyword evidence="2" id="KW-0472">Membrane</keyword>
<feature type="chain" id="PRO_5039091506" description="Surface-anchored protein" evidence="3">
    <location>
        <begin position="48"/>
        <end position="800"/>
    </location>
</feature>
<keyword evidence="5" id="KW-1185">Reference proteome</keyword>
<dbReference type="NCBIfam" id="NF038134">
    <property type="entry name" value="choice_anch_M"/>
    <property type="match status" value="2"/>
</dbReference>
<dbReference type="Proteomes" id="UP000296352">
    <property type="component" value="Chromosome"/>
</dbReference>
<dbReference type="OrthoDB" id="4422177at2"/>
<feature type="compositionally biased region" description="Low complexity" evidence="1">
    <location>
        <begin position="736"/>
        <end position="752"/>
    </location>
</feature>
<evidence type="ECO:0000313" key="5">
    <source>
        <dbReference type="Proteomes" id="UP000296352"/>
    </source>
</evidence>
<reference evidence="4 5" key="1">
    <citation type="submission" date="2019-04" db="EMBL/GenBank/DDBJ databases">
        <title>Corynebacterium endometrii sp. nov., isolated from the uterus of a cow with endometritis.</title>
        <authorList>
            <person name="Ballas P."/>
            <person name="Ruckert C."/>
            <person name="Wagener K."/>
            <person name="Drillich M."/>
            <person name="Kaempfer P."/>
            <person name="Busse H.-J."/>
            <person name="Ehling-Schulz M."/>
        </authorList>
    </citation>
    <scope>NUCLEOTIDE SEQUENCE [LARGE SCALE GENOMIC DNA]</scope>
    <source>
        <strain evidence="4 5">LMM-1653</strain>
    </source>
</reference>
<accession>A0A4V1CE99</accession>
<organism evidence="4 5">
    <name type="scientific">Corynebacterium endometrii</name>
    <dbReference type="NCBI Taxonomy" id="2488819"/>
    <lineage>
        <taxon>Bacteria</taxon>
        <taxon>Bacillati</taxon>
        <taxon>Actinomycetota</taxon>
        <taxon>Actinomycetes</taxon>
        <taxon>Mycobacteriales</taxon>
        <taxon>Corynebacteriaceae</taxon>
        <taxon>Corynebacterium</taxon>
    </lineage>
</organism>
<name>A0A4V1CE99_9CORY</name>
<dbReference type="EMBL" id="CP039247">
    <property type="protein sequence ID" value="QCB27368.1"/>
    <property type="molecule type" value="Genomic_DNA"/>
</dbReference>
<evidence type="ECO:0000256" key="3">
    <source>
        <dbReference type="SAM" id="SignalP"/>
    </source>
</evidence>
<proteinExistence type="predicted"/>
<keyword evidence="2" id="KW-0812">Transmembrane</keyword>
<gene>
    <name evidence="4" type="ORF">CENDO_00290</name>
</gene>
<feature type="region of interest" description="Disordered" evidence="1">
    <location>
        <begin position="1"/>
        <end position="21"/>
    </location>
</feature>
<feature type="signal peptide" evidence="3">
    <location>
        <begin position="1"/>
        <end position="47"/>
    </location>
</feature>
<dbReference type="AlphaFoldDB" id="A0A4V1CE99"/>
<dbReference type="InterPro" id="IPR022435">
    <property type="entry name" value="Surface-anchored_actinobac"/>
</dbReference>
<keyword evidence="3" id="KW-0732">Signal</keyword>
<sequence length="800" mass="85971" precursor="true">MKRSAIRPASPIQRPQDPQSRTRIRGLALLTTAALTASVLTPAVAHAGPDDGKVVGTQKHIDAPKAYWTGDNFTLNALADTPLDDAVLWVGKGYNGGTGAQQYQYTLPDNDAFSDVGTPGQTYYAAPRNPGGNQDPIWWGYGADAGIPTDDFNQEAASMDLIAVEGPGEVEMFADNGDVSSLKRLLGTGESSPKSIKLSPGLHTHNTTLFTKPGRYVLTYRSTARGEDGNLIASEPQRLAVQVGGQKPLDAPTQSLQERYDAAPSGDAAAAGYSLSIQPKQSQDNSGDEHLSTIAFKADKPVSGTLTLLIDGYFLTDLPVVDGEATWHEFLGPLDSDIQAVFTPEATAKAAPRWISEPVHYRAGESVGTDSTTQADSWVDNTGTERALQSTEEAPLGAPGITTKLERVDDETLKFTVDAEDLNFNGFIEGGFYDAPEVTHATKPIEVNVRNGHGEALLSYNSWLEGYTVRYSVIPHPTYRATGSTVTLTESFDPLSPVENTSQLAALGTAAAEPQPEETAPDKCHDALVLDRGHIDIKATLDGDRFLTSVKDETGIHDSANVDRALSDVLIAVRDNALNERTAAMSDPELDFLGPVGERFYLLPQVQNRDIIWPGYNTQGLDYSKFKDEQVNLNLKPVSVPDGATWGMFLDKGLGEYQQLLNSVADDHTVETSFPAHAHANWAFSTPGTYTFEVTYSATTTEGETVTSEPENLTFAVGNLAVGDCAAPTEQPDSNPQQPQPETQPETQPQPESGSAKSPFAWLGPILGVAVIGAIVAFINASQGPNFNPVEELRRLFNIR</sequence>
<dbReference type="NCBIfam" id="TIGR03769">
    <property type="entry name" value="P_ac_wall_RPT"/>
    <property type="match status" value="2"/>
</dbReference>
<protein>
    <recommendedName>
        <fullName evidence="6">Surface-anchored protein</fullName>
    </recommendedName>
</protein>
<feature type="transmembrane region" description="Helical" evidence="2">
    <location>
        <begin position="760"/>
        <end position="779"/>
    </location>
</feature>
<dbReference type="RefSeq" id="WP_136140258.1">
    <property type="nucleotide sequence ID" value="NZ_CP039247.1"/>
</dbReference>
<evidence type="ECO:0000256" key="2">
    <source>
        <dbReference type="SAM" id="Phobius"/>
    </source>
</evidence>